<dbReference type="EMBL" id="JBIAMX010000014">
    <property type="protein sequence ID" value="MFF0545463.1"/>
    <property type="molecule type" value="Genomic_DNA"/>
</dbReference>
<protein>
    <submittedName>
        <fullName evidence="6">TetR/AcrR family transcriptional regulator</fullName>
    </submittedName>
</protein>
<organism evidence="6 7">
    <name type="scientific">Nocardia thailandica</name>
    <dbReference type="NCBI Taxonomy" id="257275"/>
    <lineage>
        <taxon>Bacteria</taxon>
        <taxon>Bacillati</taxon>
        <taxon>Actinomycetota</taxon>
        <taxon>Actinomycetes</taxon>
        <taxon>Mycobacteriales</taxon>
        <taxon>Nocardiaceae</taxon>
        <taxon>Nocardia</taxon>
    </lineage>
</organism>
<dbReference type="Gene3D" id="1.10.357.10">
    <property type="entry name" value="Tetracycline Repressor, domain 2"/>
    <property type="match status" value="1"/>
</dbReference>
<evidence type="ECO:0000259" key="5">
    <source>
        <dbReference type="PROSITE" id="PS50977"/>
    </source>
</evidence>
<evidence type="ECO:0000313" key="7">
    <source>
        <dbReference type="Proteomes" id="UP001601444"/>
    </source>
</evidence>
<keyword evidence="7" id="KW-1185">Reference proteome</keyword>
<dbReference type="SUPFAM" id="SSF48498">
    <property type="entry name" value="Tetracyclin repressor-like, C-terminal domain"/>
    <property type="match status" value="1"/>
</dbReference>
<evidence type="ECO:0000256" key="2">
    <source>
        <dbReference type="ARBA" id="ARBA00023125"/>
    </source>
</evidence>
<feature type="DNA-binding region" description="H-T-H motif" evidence="4">
    <location>
        <begin position="38"/>
        <end position="57"/>
    </location>
</feature>
<dbReference type="Proteomes" id="UP001601444">
    <property type="component" value="Unassembled WGS sequence"/>
</dbReference>
<reference evidence="6 7" key="1">
    <citation type="submission" date="2024-10" db="EMBL/GenBank/DDBJ databases">
        <title>The Natural Products Discovery Center: Release of the First 8490 Sequenced Strains for Exploring Actinobacteria Biosynthetic Diversity.</title>
        <authorList>
            <person name="Kalkreuter E."/>
            <person name="Kautsar S.A."/>
            <person name="Yang D."/>
            <person name="Bader C.D."/>
            <person name="Teijaro C.N."/>
            <person name="Fluegel L."/>
            <person name="Davis C.M."/>
            <person name="Simpson J.R."/>
            <person name="Lauterbach L."/>
            <person name="Steele A.D."/>
            <person name="Gui C."/>
            <person name="Meng S."/>
            <person name="Li G."/>
            <person name="Viehrig K."/>
            <person name="Ye F."/>
            <person name="Su P."/>
            <person name="Kiefer A.F."/>
            <person name="Nichols A."/>
            <person name="Cepeda A.J."/>
            <person name="Yan W."/>
            <person name="Fan B."/>
            <person name="Jiang Y."/>
            <person name="Adhikari A."/>
            <person name="Zheng C.-J."/>
            <person name="Schuster L."/>
            <person name="Cowan T.M."/>
            <person name="Smanski M.J."/>
            <person name="Chevrette M.G."/>
            <person name="De Carvalho L.P.S."/>
            <person name="Shen B."/>
        </authorList>
    </citation>
    <scope>NUCLEOTIDE SEQUENCE [LARGE SCALE GENOMIC DNA]</scope>
    <source>
        <strain evidence="6 7">NPDC004045</strain>
    </source>
</reference>
<dbReference type="PANTHER" id="PTHR30055:SF234">
    <property type="entry name" value="HTH-TYPE TRANSCRIPTIONAL REGULATOR BETI"/>
    <property type="match status" value="1"/>
</dbReference>
<evidence type="ECO:0000256" key="1">
    <source>
        <dbReference type="ARBA" id="ARBA00023015"/>
    </source>
</evidence>
<feature type="domain" description="HTH tetR-type" evidence="5">
    <location>
        <begin position="15"/>
        <end position="75"/>
    </location>
</feature>
<name>A0ABW6PSQ7_9NOCA</name>
<keyword evidence="2 4" id="KW-0238">DNA-binding</keyword>
<accession>A0ABW6PSQ7</accession>
<dbReference type="InterPro" id="IPR036271">
    <property type="entry name" value="Tet_transcr_reg_TetR-rel_C_sf"/>
</dbReference>
<proteinExistence type="predicted"/>
<dbReference type="PRINTS" id="PR00455">
    <property type="entry name" value="HTHTETR"/>
</dbReference>
<comment type="caution">
    <text evidence="6">The sequence shown here is derived from an EMBL/GenBank/DDBJ whole genome shotgun (WGS) entry which is preliminary data.</text>
</comment>
<dbReference type="InterPro" id="IPR001647">
    <property type="entry name" value="HTH_TetR"/>
</dbReference>
<dbReference type="PANTHER" id="PTHR30055">
    <property type="entry name" value="HTH-TYPE TRANSCRIPTIONAL REGULATOR RUTR"/>
    <property type="match status" value="1"/>
</dbReference>
<dbReference type="SUPFAM" id="SSF46689">
    <property type="entry name" value="Homeodomain-like"/>
    <property type="match status" value="1"/>
</dbReference>
<dbReference type="PROSITE" id="PS50977">
    <property type="entry name" value="HTH_TETR_2"/>
    <property type="match status" value="1"/>
</dbReference>
<sequence>MLGETIRDRKAERREATRQEILRAAWDVAREHGLAQITLRDVATRVGMRAPSLYSHFASKNAIYDAMFEQAWSDYEAEADRLLAALPDHPRARLRALAYGFFDFAVGDLARHQLMNQRTIPGFTPSEQAFAPSVRVVGRAVALLAELGVTDRGDVEVWFALVGGLIDQQLANDPGGDSRRLLLDRAADMWADSVGLPPEPR</sequence>
<dbReference type="InterPro" id="IPR009057">
    <property type="entry name" value="Homeodomain-like_sf"/>
</dbReference>
<keyword evidence="1" id="KW-0805">Transcription regulation</keyword>
<evidence type="ECO:0000256" key="4">
    <source>
        <dbReference type="PROSITE-ProRule" id="PRU00335"/>
    </source>
</evidence>
<gene>
    <name evidence="6" type="ORF">ACFYTF_21765</name>
</gene>
<evidence type="ECO:0000313" key="6">
    <source>
        <dbReference type="EMBL" id="MFF0545463.1"/>
    </source>
</evidence>
<dbReference type="Pfam" id="PF00440">
    <property type="entry name" value="TetR_N"/>
    <property type="match status" value="1"/>
</dbReference>
<dbReference type="RefSeq" id="WP_387701906.1">
    <property type="nucleotide sequence ID" value="NZ_JBIAMX010000014.1"/>
</dbReference>
<evidence type="ECO:0000256" key="3">
    <source>
        <dbReference type="ARBA" id="ARBA00023163"/>
    </source>
</evidence>
<keyword evidence="3" id="KW-0804">Transcription</keyword>
<dbReference type="InterPro" id="IPR050109">
    <property type="entry name" value="HTH-type_TetR-like_transc_reg"/>
</dbReference>